<sequence length="54" mass="6572">MEGDNLKWLCKKCNRWLDNCIDMDYHYDTIHPDFTNKYVLSWYMNGKKGMSAYD</sequence>
<accession>A0A6C0LMF4</accession>
<dbReference type="EMBL" id="MN740525">
    <property type="protein sequence ID" value="QHU31175.1"/>
    <property type="molecule type" value="Genomic_DNA"/>
</dbReference>
<organism evidence="1">
    <name type="scientific">viral metagenome</name>
    <dbReference type="NCBI Taxonomy" id="1070528"/>
    <lineage>
        <taxon>unclassified sequences</taxon>
        <taxon>metagenomes</taxon>
        <taxon>organismal metagenomes</taxon>
    </lineage>
</organism>
<dbReference type="AlphaFoldDB" id="A0A6C0LMF4"/>
<protein>
    <submittedName>
        <fullName evidence="1">Uncharacterized protein</fullName>
    </submittedName>
</protein>
<evidence type="ECO:0000313" key="1">
    <source>
        <dbReference type="EMBL" id="QHU31175.1"/>
    </source>
</evidence>
<reference evidence="1" key="1">
    <citation type="journal article" date="2020" name="Nature">
        <title>Giant virus diversity and host interactions through global metagenomics.</title>
        <authorList>
            <person name="Schulz F."/>
            <person name="Roux S."/>
            <person name="Paez-Espino D."/>
            <person name="Jungbluth S."/>
            <person name="Walsh D.A."/>
            <person name="Denef V.J."/>
            <person name="McMahon K.D."/>
            <person name="Konstantinidis K.T."/>
            <person name="Eloe-Fadrosh E.A."/>
            <person name="Kyrpides N.C."/>
            <person name="Woyke T."/>
        </authorList>
    </citation>
    <scope>NUCLEOTIDE SEQUENCE</scope>
    <source>
        <strain evidence="1">GVMAG-M-3300027963-21</strain>
    </source>
</reference>
<proteinExistence type="predicted"/>
<name>A0A6C0LMF4_9ZZZZ</name>